<dbReference type="Gene3D" id="1.20.272.10">
    <property type="match status" value="1"/>
</dbReference>
<dbReference type="Pfam" id="PF06144">
    <property type="entry name" value="DNA_pol3_delta"/>
    <property type="match status" value="1"/>
</dbReference>
<dbReference type="KEGG" id="oxy:HCG48_07655"/>
<evidence type="ECO:0000256" key="8">
    <source>
        <dbReference type="ARBA" id="ARBA00049244"/>
    </source>
</evidence>
<dbReference type="InterPro" id="IPR027417">
    <property type="entry name" value="P-loop_NTPase"/>
</dbReference>
<keyword evidence="6" id="KW-0239">DNA-directed DNA polymerase</keyword>
<comment type="similarity">
    <text evidence="7">Belongs to the DNA polymerase HolA subunit family.</text>
</comment>
<dbReference type="PANTHER" id="PTHR34388">
    <property type="entry name" value="DNA POLYMERASE III SUBUNIT DELTA"/>
    <property type="match status" value="1"/>
</dbReference>
<comment type="catalytic activity">
    <reaction evidence="8">
        <text>DNA(n) + a 2'-deoxyribonucleoside 5'-triphosphate = DNA(n+1) + diphosphate</text>
        <dbReference type="Rhea" id="RHEA:22508"/>
        <dbReference type="Rhea" id="RHEA-COMP:17339"/>
        <dbReference type="Rhea" id="RHEA-COMP:17340"/>
        <dbReference type="ChEBI" id="CHEBI:33019"/>
        <dbReference type="ChEBI" id="CHEBI:61560"/>
        <dbReference type="ChEBI" id="CHEBI:173112"/>
        <dbReference type="EC" id="2.7.7.7"/>
    </reaction>
</comment>
<dbReference type="Proteomes" id="UP000500857">
    <property type="component" value="Chromosome"/>
</dbReference>
<dbReference type="SUPFAM" id="SSF48019">
    <property type="entry name" value="post-AAA+ oligomerization domain-like"/>
    <property type="match status" value="1"/>
</dbReference>
<dbReference type="AlphaFoldDB" id="A0A6H1TX10"/>
<evidence type="ECO:0000256" key="6">
    <source>
        <dbReference type="ARBA" id="ARBA00022932"/>
    </source>
</evidence>
<dbReference type="EMBL" id="CP051167">
    <property type="protein sequence ID" value="QIZ70470.1"/>
    <property type="molecule type" value="Genomic_DNA"/>
</dbReference>
<evidence type="ECO:0000256" key="7">
    <source>
        <dbReference type="ARBA" id="ARBA00034754"/>
    </source>
</evidence>
<evidence type="ECO:0000256" key="4">
    <source>
        <dbReference type="ARBA" id="ARBA00022695"/>
    </source>
</evidence>
<dbReference type="Gene3D" id="1.10.8.60">
    <property type="match status" value="1"/>
</dbReference>
<evidence type="ECO:0000313" key="12">
    <source>
        <dbReference type="Proteomes" id="UP000500857"/>
    </source>
</evidence>
<protein>
    <recommendedName>
        <fullName evidence="2">DNA polymerase III subunit delta</fullName>
        <ecNumber evidence="1">2.7.7.7</ecNumber>
    </recommendedName>
</protein>
<keyword evidence="5" id="KW-0235">DNA replication</keyword>
<evidence type="ECO:0000256" key="5">
    <source>
        <dbReference type="ARBA" id="ARBA00022705"/>
    </source>
</evidence>
<dbReference type="Gene3D" id="3.40.50.300">
    <property type="entry name" value="P-loop containing nucleotide triphosphate hydrolases"/>
    <property type="match status" value="1"/>
</dbReference>
<dbReference type="GO" id="GO:0003677">
    <property type="term" value="F:DNA binding"/>
    <property type="evidence" value="ECO:0007669"/>
    <property type="project" value="InterPro"/>
</dbReference>
<dbReference type="Pfam" id="PF21694">
    <property type="entry name" value="DNA_pol3_delta_C"/>
    <property type="match status" value="1"/>
</dbReference>
<evidence type="ECO:0000256" key="2">
    <source>
        <dbReference type="ARBA" id="ARBA00017703"/>
    </source>
</evidence>
<evidence type="ECO:0000313" key="11">
    <source>
        <dbReference type="EMBL" id="QIZ70470.1"/>
    </source>
</evidence>
<dbReference type="EC" id="2.7.7.7" evidence="1"/>
<dbReference type="NCBIfam" id="TIGR01128">
    <property type="entry name" value="holA"/>
    <property type="match status" value="1"/>
</dbReference>
<keyword evidence="12" id="KW-1185">Reference proteome</keyword>
<gene>
    <name evidence="11" type="primary">holA</name>
    <name evidence="11" type="ORF">HCG48_07655</name>
</gene>
<dbReference type="InterPro" id="IPR005790">
    <property type="entry name" value="DNA_polIII_delta"/>
</dbReference>
<keyword evidence="3 11" id="KW-0808">Transferase</keyword>
<dbReference type="PANTHER" id="PTHR34388:SF1">
    <property type="entry name" value="DNA POLYMERASE III SUBUNIT DELTA"/>
    <property type="match status" value="1"/>
</dbReference>
<reference evidence="11 12" key="1">
    <citation type="submission" date="2020-04" db="EMBL/GenBank/DDBJ databases">
        <authorList>
            <person name="Basu S."/>
            <person name="Maruthanayagam V."/>
            <person name="Chakraborty S."/>
            <person name="Pramanik A."/>
            <person name="Mukherjee J."/>
            <person name="Brink B."/>
        </authorList>
    </citation>
    <scope>NUCLEOTIDE SEQUENCE [LARGE SCALE GENOMIC DNA]</scope>
    <source>
        <strain evidence="11 12">AP17</strain>
    </source>
</reference>
<evidence type="ECO:0000256" key="3">
    <source>
        <dbReference type="ARBA" id="ARBA00022679"/>
    </source>
</evidence>
<name>A0A6H1TX10_9CYAN</name>
<organism evidence="11 12">
    <name type="scientific">Oxynema aestuarii AP17</name>
    <dbReference type="NCBI Taxonomy" id="2064643"/>
    <lineage>
        <taxon>Bacteria</taxon>
        <taxon>Bacillati</taxon>
        <taxon>Cyanobacteriota</taxon>
        <taxon>Cyanophyceae</taxon>
        <taxon>Oscillatoriophycideae</taxon>
        <taxon>Oscillatoriales</taxon>
        <taxon>Oscillatoriaceae</taxon>
        <taxon>Oxynema</taxon>
        <taxon>Oxynema aestuarii</taxon>
    </lineage>
</organism>
<evidence type="ECO:0000259" key="10">
    <source>
        <dbReference type="Pfam" id="PF21694"/>
    </source>
</evidence>
<keyword evidence="4 11" id="KW-0548">Nucleotidyltransferase</keyword>
<dbReference type="GO" id="GO:0006261">
    <property type="term" value="P:DNA-templated DNA replication"/>
    <property type="evidence" value="ECO:0007669"/>
    <property type="project" value="TreeGrafter"/>
</dbReference>
<dbReference type="GO" id="GO:0003887">
    <property type="term" value="F:DNA-directed DNA polymerase activity"/>
    <property type="evidence" value="ECO:0007669"/>
    <property type="project" value="UniProtKB-KW"/>
</dbReference>
<dbReference type="InterPro" id="IPR048466">
    <property type="entry name" value="DNA_pol3_delta-like_C"/>
</dbReference>
<proteinExistence type="inferred from homology"/>
<evidence type="ECO:0000259" key="9">
    <source>
        <dbReference type="Pfam" id="PF06144"/>
    </source>
</evidence>
<dbReference type="InterPro" id="IPR010372">
    <property type="entry name" value="DNA_pol3_delta_N"/>
</dbReference>
<dbReference type="RefSeq" id="WP_168568625.1">
    <property type="nucleotide sequence ID" value="NZ_CP051167.1"/>
</dbReference>
<sequence length="335" mass="37414">MPIYLYWGSDEFAISKAVADLREKILDPDWVSFNFDKIPPDEPDGPIRALNQAMTPPFGSGGRLVWLVETTIAQQCSADLLAEMERTLGEIPESNLLLLTSSNKPDGRLKSTKLLQQRATIKEFSQIPPWQQDKLIGKVRQVADELGVNLSQGALEALADAVGNDTRSLYNELEKLKLYADSLGNGEIDERAIDSLVTCSTQSSFQLATAIRQGDISTALELVTELIHRNEPALRIVATLTSVFRTWLWVKLMGEIGERDERAIAKAAEIGNPKRIYFLRKEVSALSLEQLRQTLPVLLELEVSLKRGADELATLQTKVIELARLCRPTRQNSFR</sequence>
<dbReference type="SUPFAM" id="SSF52540">
    <property type="entry name" value="P-loop containing nucleoside triphosphate hydrolases"/>
    <property type="match status" value="1"/>
</dbReference>
<dbReference type="GO" id="GO:0009360">
    <property type="term" value="C:DNA polymerase III complex"/>
    <property type="evidence" value="ECO:0007669"/>
    <property type="project" value="InterPro"/>
</dbReference>
<dbReference type="InterPro" id="IPR008921">
    <property type="entry name" value="DNA_pol3_clamp-load_cplx_C"/>
</dbReference>
<feature type="domain" description="DNA polymerase III delta subunit-like C-terminal" evidence="10">
    <location>
        <begin position="202"/>
        <end position="310"/>
    </location>
</feature>
<evidence type="ECO:0000256" key="1">
    <source>
        <dbReference type="ARBA" id="ARBA00012417"/>
    </source>
</evidence>
<feature type="domain" description="DNA polymerase III delta N-terminal" evidence="9">
    <location>
        <begin position="4"/>
        <end position="124"/>
    </location>
</feature>
<accession>A0A6H1TX10</accession>